<evidence type="ECO:0000313" key="2">
    <source>
        <dbReference type="EMBL" id="GAG05656.1"/>
    </source>
</evidence>
<protein>
    <recommendedName>
        <fullName evidence="3">Enoyl-CoA hydratase</fullName>
    </recommendedName>
</protein>
<name>X0VYU7_9ZZZZ</name>
<accession>X0VYU7</accession>
<gene>
    <name evidence="2" type="ORF">S01H1_36585</name>
</gene>
<comment type="similarity">
    <text evidence="1">Belongs to the enoyl-CoA hydratase/isomerase family.</text>
</comment>
<comment type="caution">
    <text evidence="2">The sequence shown here is derived from an EMBL/GenBank/DDBJ whole genome shotgun (WGS) entry which is preliminary data.</text>
</comment>
<dbReference type="PANTHER" id="PTHR43802">
    <property type="entry name" value="ENOYL-COA HYDRATASE"/>
    <property type="match status" value="1"/>
</dbReference>
<dbReference type="Gene3D" id="3.90.226.10">
    <property type="entry name" value="2-enoyl-CoA Hydratase, Chain A, domain 1"/>
    <property type="match status" value="1"/>
</dbReference>
<dbReference type="AlphaFoldDB" id="X0VYU7"/>
<evidence type="ECO:0000256" key="1">
    <source>
        <dbReference type="ARBA" id="ARBA00005254"/>
    </source>
</evidence>
<dbReference type="EMBL" id="BARS01022930">
    <property type="protein sequence ID" value="GAG05656.1"/>
    <property type="molecule type" value="Genomic_DNA"/>
</dbReference>
<organism evidence="2">
    <name type="scientific">marine sediment metagenome</name>
    <dbReference type="NCBI Taxonomy" id="412755"/>
    <lineage>
        <taxon>unclassified sequences</taxon>
        <taxon>metagenomes</taxon>
        <taxon>ecological metagenomes</taxon>
    </lineage>
</organism>
<dbReference type="InterPro" id="IPR029045">
    <property type="entry name" value="ClpP/crotonase-like_dom_sf"/>
</dbReference>
<dbReference type="InterPro" id="IPR001753">
    <property type="entry name" value="Enoyl-CoA_hydra/iso"/>
</dbReference>
<proteinExistence type="inferred from homology"/>
<dbReference type="SUPFAM" id="SSF52096">
    <property type="entry name" value="ClpP/crotonase"/>
    <property type="match status" value="1"/>
</dbReference>
<sequence length="88" mass="9450">AEIIGGGLARDLCFSGRRIDAQEAHRIGLVSSVVPLDRLLDEAMAVANSIAEAPLVTLKQVKGMIIDQYCWHYVTGEDIFAALQPPGS</sequence>
<dbReference type="PANTHER" id="PTHR43802:SF1">
    <property type="entry name" value="IP11341P-RELATED"/>
    <property type="match status" value="1"/>
</dbReference>
<dbReference type="Pfam" id="PF00378">
    <property type="entry name" value="ECH_1"/>
    <property type="match status" value="1"/>
</dbReference>
<reference evidence="2" key="1">
    <citation type="journal article" date="2014" name="Front. Microbiol.">
        <title>High frequency of phylogenetically diverse reductive dehalogenase-homologous genes in deep subseafloor sedimentary metagenomes.</title>
        <authorList>
            <person name="Kawai M."/>
            <person name="Futagami T."/>
            <person name="Toyoda A."/>
            <person name="Takaki Y."/>
            <person name="Nishi S."/>
            <person name="Hori S."/>
            <person name="Arai W."/>
            <person name="Tsubouchi T."/>
            <person name="Morono Y."/>
            <person name="Uchiyama I."/>
            <person name="Ito T."/>
            <person name="Fujiyama A."/>
            <person name="Inagaki F."/>
            <person name="Takami H."/>
        </authorList>
    </citation>
    <scope>NUCLEOTIDE SEQUENCE</scope>
    <source>
        <strain evidence="2">Expedition CK06-06</strain>
    </source>
</reference>
<feature type="non-terminal residue" evidence="2">
    <location>
        <position position="1"/>
    </location>
</feature>
<evidence type="ECO:0008006" key="3">
    <source>
        <dbReference type="Google" id="ProtNLM"/>
    </source>
</evidence>